<evidence type="ECO:0000313" key="7">
    <source>
        <dbReference type="EMBL" id="KZE23470.1"/>
    </source>
</evidence>
<dbReference type="EMBL" id="LQQR01000003">
    <property type="protein sequence ID" value="KZE23470.1"/>
    <property type="molecule type" value="Genomic_DNA"/>
</dbReference>
<gene>
    <name evidence="9" type="primary">rpiR_1</name>
    <name evidence="7" type="ORF">AVW13_04510</name>
    <name evidence="8" type="ORF">B8X04_10985</name>
    <name evidence="9" type="ORF">NCTC12391_02103</name>
</gene>
<sequence length="305" mass="32685">MTRKDATAEDEPDVQGSRGEDGPSLAVGLRAAMSTFTPAEKKIARAILASYPFSGLEPISSLADSAGVSAPSVVRFARTLGFNGYREFQERLRQEIRVREESNLSQAETRPRGQEPQFDAARSAYHAGIDQTFDSVIGDDLDSTVRLLAQTKRSVVFLGATYSGFIADIFHAQLAPARPGTMRLAANPLVAAGQLLDLKRGDIVVAFDVRRYEPGVTDVVRTAKELGLTTIVFTDPWMSPAAALADHVLTADVRAAGPSDTMVPMLALVEAVSELVVVELGQAGVDRLGRLDPLRLRLGGTANHA</sequence>
<proteinExistence type="predicted"/>
<dbReference type="PANTHER" id="PTHR30514">
    <property type="entry name" value="GLUCOKINASE"/>
    <property type="match status" value="1"/>
</dbReference>
<dbReference type="SUPFAM" id="SSF53697">
    <property type="entry name" value="SIS domain"/>
    <property type="match status" value="1"/>
</dbReference>
<reference evidence="7" key="2">
    <citation type="submission" date="2016-01" db="EMBL/GenBank/DDBJ databases">
        <authorList>
            <person name="Hong K.W."/>
        </authorList>
    </citation>
    <scope>NUCLEOTIDE SEQUENCE</scope>
    <source>
        <strain evidence="7">M40</strain>
    </source>
</reference>
<reference evidence="9 12" key="4">
    <citation type="submission" date="2019-02" db="EMBL/GenBank/DDBJ databases">
        <authorList>
            <consortium name="Pathogen Informatics"/>
        </authorList>
    </citation>
    <scope>NUCLEOTIDE SEQUENCE [LARGE SCALE GENOMIC DNA]</scope>
    <source>
        <strain evidence="9 12">3012STDY7078520</strain>
    </source>
</reference>
<evidence type="ECO:0000313" key="8">
    <source>
        <dbReference type="EMBL" id="PAK95328.1"/>
    </source>
</evidence>
<dbReference type="InterPro" id="IPR036388">
    <property type="entry name" value="WH-like_DNA-bd_sf"/>
</dbReference>
<dbReference type="Pfam" id="PF01418">
    <property type="entry name" value="HTH_6"/>
    <property type="match status" value="1"/>
</dbReference>
<dbReference type="Proteomes" id="UP000076612">
    <property type="component" value="Unassembled WGS sequence"/>
</dbReference>
<evidence type="ECO:0000256" key="2">
    <source>
        <dbReference type="ARBA" id="ARBA00023125"/>
    </source>
</evidence>
<evidence type="ECO:0000313" key="9">
    <source>
        <dbReference type="EMBL" id="VEW13893.1"/>
    </source>
</evidence>
<dbReference type="PROSITE" id="PS51464">
    <property type="entry name" value="SIS"/>
    <property type="match status" value="1"/>
</dbReference>
<dbReference type="PANTHER" id="PTHR30514:SF18">
    <property type="entry name" value="RPIR-FAMILY TRANSCRIPTIONAL REGULATOR"/>
    <property type="match status" value="1"/>
</dbReference>
<evidence type="ECO:0000259" key="5">
    <source>
        <dbReference type="PROSITE" id="PS51071"/>
    </source>
</evidence>
<keyword evidence="2" id="KW-0238">DNA-binding</keyword>
<evidence type="ECO:0000256" key="1">
    <source>
        <dbReference type="ARBA" id="ARBA00023015"/>
    </source>
</evidence>
<evidence type="ECO:0000256" key="4">
    <source>
        <dbReference type="SAM" id="MobiDB-lite"/>
    </source>
</evidence>
<dbReference type="Gene3D" id="3.40.50.10490">
    <property type="entry name" value="Glucose-6-phosphate isomerase like protein, domain 1"/>
    <property type="match status" value="1"/>
</dbReference>
<dbReference type="GO" id="GO:0003700">
    <property type="term" value="F:DNA-binding transcription factor activity"/>
    <property type="evidence" value="ECO:0007669"/>
    <property type="project" value="InterPro"/>
</dbReference>
<dbReference type="EMBL" id="CAACXN010000015">
    <property type="protein sequence ID" value="VEW13893.1"/>
    <property type="molecule type" value="Genomic_DNA"/>
</dbReference>
<dbReference type="GO" id="GO:1901135">
    <property type="term" value="P:carbohydrate derivative metabolic process"/>
    <property type="evidence" value="ECO:0007669"/>
    <property type="project" value="InterPro"/>
</dbReference>
<dbReference type="Pfam" id="PF01380">
    <property type="entry name" value="SIS"/>
    <property type="match status" value="1"/>
</dbReference>
<dbReference type="InterPro" id="IPR046348">
    <property type="entry name" value="SIS_dom_sf"/>
</dbReference>
<evidence type="ECO:0000313" key="12">
    <source>
        <dbReference type="Proteomes" id="UP000386281"/>
    </source>
</evidence>
<evidence type="ECO:0000313" key="11">
    <source>
        <dbReference type="Proteomes" id="UP000216867"/>
    </source>
</evidence>
<dbReference type="Proteomes" id="UP000386281">
    <property type="component" value="Unassembled WGS sequence"/>
</dbReference>
<feature type="region of interest" description="Disordered" evidence="4">
    <location>
        <begin position="1"/>
        <end position="25"/>
    </location>
</feature>
<organism evidence="8 11">
    <name type="scientific">Brevibacterium casei</name>
    <dbReference type="NCBI Taxonomy" id="33889"/>
    <lineage>
        <taxon>Bacteria</taxon>
        <taxon>Bacillati</taxon>
        <taxon>Actinomycetota</taxon>
        <taxon>Actinomycetes</taxon>
        <taxon>Micrococcales</taxon>
        <taxon>Brevibacteriaceae</taxon>
        <taxon>Brevibacterium</taxon>
    </lineage>
</organism>
<dbReference type="SUPFAM" id="SSF46689">
    <property type="entry name" value="Homeodomain-like"/>
    <property type="match status" value="1"/>
</dbReference>
<dbReference type="GO" id="GO:0003677">
    <property type="term" value="F:DNA binding"/>
    <property type="evidence" value="ECO:0007669"/>
    <property type="project" value="UniProtKB-KW"/>
</dbReference>
<dbReference type="GO" id="GO:0097367">
    <property type="term" value="F:carbohydrate derivative binding"/>
    <property type="evidence" value="ECO:0007669"/>
    <property type="project" value="InterPro"/>
</dbReference>
<dbReference type="RefSeq" id="WP_063248894.1">
    <property type="nucleotide sequence ID" value="NZ_CAACXN010000015.1"/>
</dbReference>
<reference evidence="8 11" key="3">
    <citation type="submission" date="2017-04" db="EMBL/GenBank/DDBJ databases">
        <title>Kefir bacterial isolates.</title>
        <authorList>
            <person name="Kim Y."/>
            <person name="Blasche S."/>
            <person name="Patil K.R."/>
        </authorList>
    </citation>
    <scope>NUCLEOTIDE SEQUENCE [LARGE SCALE GENOMIC DNA]</scope>
    <source>
        <strain evidence="8 11">OG2</strain>
    </source>
</reference>
<dbReference type="STRING" id="33889.AVW13_04510"/>
<evidence type="ECO:0000313" key="10">
    <source>
        <dbReference type="Proteomes" id="UP000076612"/>
    </source>
</evidence>
<dbReference type="InterPro" id="IPR009057">
    <property type="entry name" value="Homeodomain-like_sf"/>
</dbReference>
<dbReference type="Proteomes" id="UP000216867">
    <property type="component" value="Unassembled WGS sequence"/>
</dbReference>
<reference evidence="10" key="1">
    <citation type="submission" date="2016-01" db="EMBL/GenBank/DDBJ databases">
        <title>Draft genome of Chromobacterium sp. F49.</title>
        <authorList>
            <person name="Hong K.W."/>
        </authorList>
    </citation>
    <scope>NUCLEOTIDE SEQUENCE [LARGE SCALE GENOMIC DNA]</scope>
    <source>
        <strain evidence="10">M40</strain>
    </source>
</reference>
<name>A0A165EHI4_9MICO</name>
<dbReference type="PROSITE" id="PS51071">
    <property type="entry name" value="HTH_RPIR"/>
    <property type="match status" value="1"/>
</dbReference>
<keyword evidence="3" id="KW-0804">Transcription</keyword>
<accession>A0A165EHI4</accession>
<dbReference type="Gene3D" id="1.10.10.10">
    <property type="entry name" value="Winged helix-like DNA-binding domain superfamily/Winged helix DNA-binding domain"/>
    <property type="match status" value="1"/>
</dbReference>
<dbReference type="CDD" id="cd05013">
    <property type="entry name" value="SIS_RpiR"/>
    <property type="match status" value="1"/>
</dbReference>
<feature type="domain" description="HTH rpiR-type" evidence="5">
    <location>
        <begin position="23"/>
        <end position="99"/>
    </location>
</feature>
<dbReference type="AlphaFoldDB" id="A0A165EHI4"/>
<dbReference type="InterPro" id="IPR047640">
    <property type="entry name" value="RpiR-like"/>
</dbReference>
<evidence type="ECO:0000259" key="6">
    <source>
        <dbReference type="PROSITE" id="PS51464"/>
    </source>
</evidence>
<dbReference type="InterPro" id="IPR000281">
    <property type="entry name" value="HTH_RpiR"/>
</dbReference>
<dbReference type="EMBL" id="NCWY01000008">
    <property type="protein sequence ID" value="PAK95328.1"/>
    <property type="molecule type" value="Genomic_DNA"/>
</dbReference>
<keyword evidence="1" id="KW-0805">Transcription regulation</keyword>
<protein>
    <submittedName>
        <fullName evidence="9">Als operon repressor</fullName>
    </submittedName>
    <submittedName>
        <fullName evidence="8">MurR/RpiR family transcriptional regulator</fullName>
    </submittedName>
</protein>
<dbReference type="InterPro" id="IPR035472">
    <property type="entry name" value="RpiR-like_SIS"/>
</dbReference>
<evidence type="ECO:0000256" key="3">
    <source>
        <dbReference type="ARBA" id="ARBA00023163"/>
    </source>
</evidence>
<dbReference type="InterPro" id="IPR001347">
    <property type="entry name" value="SIS_dom"/>
</dbReference>
<feature type="domain" description="SIS" evidence="6">
    <location>
        <begin position="144"/>
        <end position="282"/>
    </location>
</feature>